<dbReference type="GO" id="GO:0046872">
    <property type="term" value="F:metal ion binding"/>
    <property type="evidence" value="ECO:0007669"/>
    <property type="project" value="UniProtKB-KW"/>
</dbReference>
<dbReference type="InterPro" id="IPR052355">
    <property type="entry name" value="CENP-V-like"/>
</dbReference>
<name>A0A0B6ZJX9_9EUPU</name>
<evidence type="ECO:0000313" key="5">
    <source>
        <dbReference type="EMBL" id="CEK68171.1"/>
    </source>
</evidence>
<organism evidence="5">
    <name type="scientific">Arion vulgaris</name>
    <dbReference type="NCBI Taxonomy" id="1028688"/>
    <lineage>
        <taxon>Eukaryota</taxon>
        <taxon>Metazoa</taxon>
        <taxon>Spiralia</taxon>
        <taxon>Lophotrochozoa</taxon>
        <taxon>Mollusca</taxon>
        <taxon>Gastropoda</taxon>
        <taxon>Heterobranchia</taxon>
        <taxon>Euthyneura</taxon>
        <taxon>Panpulmonata</taxon>
        <taxon>Eupulmonata</taxon>
        <taxon>Stylommatophora</taxon>
        <taxon>Helicina</taxon>
        <taxon>Arionoidea</taxon>
        <taxon>Arionidae</taxon>
        <taxon>Arion</taxon>
    </lineage>
</organism>
<evidence type="ECO:0000256" key="2">
    <source>
        <dbReference type="ARBA" id="ARBA00022723"/>
    </source>
</evidence>
<evidence type="ECO:0000256" key="3">
    <source>
        <dbReference type="ARBA" id="ARBA00022833"/>
    </source>
</evidence>
<evidence type="ECO:0000259" key="4">
    <source>
        <dbReference type="PROSITE" id="PS51891"/>
    </source>
</evidence>
<dbReference type="Pfam" id="PF04828">
    <property type="entry name" value="GFA"/>
    <property type="match status" value="1"/>
</dbReference>
<proteinExistence type="inferred from homology"/>
<keyword evidence="3" id="KW-0862">Zinc</keyword>
<sequence>MTSEENSNKTEGEEQTPVKLVEITGGCHCGAVRYKAKTIEDVVLCDCNCSICAKKRLNGFVVRKEDFILLQGADNITIYTFNTGQAKHMFCKTCGVQSFYIPRSDPEGYSIMINCVDPGTVKSATKEAFDGRNWEQAVLTKHF</sequence>
<dbReference type="SUPFAM" id="SSF51316">
    <property type="entry name" value="Mss4-like"/>
    <property type="match status" value="1"/>
</dbReference>
<dbReference type="GO" id="GO:0016846">
    <property type="term" value="F:carbon-sulfur lyase activity"/>
    <property type="evidence" value="ECO:0007669"/>
    <property type="project" value="InterPro"/>
</dbReference>
<dbReference type="PROSITE" id="PS51891">
    <property type="entry name" value="CENP_V_GFA"/>
    <property type="match status" value="1"/>
</dbReference>
<keyword evidence="2" id="KW-0479">Metal-binding</keyword>
<accession>A0A0B6ZJX9</accession>
<dbReference type="PANTHER" id="PTHR28620:SF1">
    <property type="entry name" value="CENP-V_GFA DOMAIN-CONTAINING PROTEIN"/>
    <property type="match status" value="1"/>
</dbReference>
<gene>
    <name evidence="5" type="primary">ORF65374</name>
</gene>
<reference evidence="5" key="1">
    <citation type="submission" date="2014-12" db="EMBL/GenBank/DDBJ databases">
        <title>Insight into the proteome of Arion vulgaris.</title>
        <authorList>
            <person name="Aradska J."/>
            <person name="Bulat T."/>
            <person name="Smidak R."/>
            <person name="Sarate P."/>
            <person name="Gangsoo J."/>
            <person name="Sialana F."/>
            <person name="Bilban M."/>
            <person name="Lubec G."/>
        </authorList>
    </citation>
    <scope>NUCLEOTIDE SEQUENCE</scope>
    <source>
        <tissue evidence="5">Skin</tissue>
    </source>
</reference>
<feature type="domain" description="CENP-V/GFA" evidence="4">
    <location>
        <begin position="23"/>
        <end position="135"/>
    </location>
</feature>
<dbReference type="AlphaFoldDB" id="A0A0B6ZJX9"/>
<dbReference type="PANTHER" id="PTHR28620">
    <property type="entry name" value="CENTROMERE PROTEIN V"/>
    <property type="match status" value="1"/>
</dbReference>
<dbReference type="EMBL" id="HACG01021306">
    <property type="protein sequence ID" value="CEK68171.1"/>
    <property type="molecule type" value="Transcribed_RNA"/>
</dbReference>
<evidence type="ECO:0000256" key="1">
    <source>
        <dbReference type="ARBA" id="ARBA00005495"/>
    </source>
</evidence>
<dbReference type="InterPro" id="IPR011057">
    <property type="entry name" value="Mss4-like_sf"/>
</dbReference>
<comment type="similarity">
    <text evidence="1">Belongs to the Gfa family.</text>
</comment>
<dbReference type="Gene3D" id="2.170.150.70">
    <property type="match status" value="1"/>
</dbReference>
<dbReference type="InterPro" id="IPR006913">
    <property type="entry name" value="CENP-V/GFA"/>
</dbReference>
<protein>
    <recommendedName>
        <fullName evidence="4">CENP-V/GFA domain-containing protein</fullName>
    </recommendedName>
</protein>